<dbReference type="PROSITE" id="PS50011">
    <property type="entry name" value="PROTEIN_KINASE_DOM"/>
    <property type="match status" value="1"/>
</dbReference>
<dbReference type="InterPro" id="IPR008271">
    <property type="entry name" value="Ser/Thr_kinase_AS"/>
</dbReference>
<evidence type="ECO:0000259" key="7">
    <source>
        <dbReference type="PROSITE" id="PS50011"/>
    </source>
</evidence>
<evidence type="ECO:0000256" key="4">
    <source>
        <dbReference type="ARBA" id="ARBA00022741"/>
    </source>
</evidence>
<dbReference type="GO" id="GO:0004674">
    <property type="term" value="F:protein serine/threonine kinase activity"/>
    <property type="evidence" value="ECO:0007669"/>
    <property type="project" value="UniProtKB-KW"/>
</dbReference>
<dbReference type="InterPro" id="IPR050205">
    <property type="entry name" value="CDPK_Ser/Thr_kinases"/>
</dbReference>
<keyword evidence="3" id="KW-0808">Transferase</keyword>
<dbReference type="GO" id="GO:0005524">
    <property type="term" value="F:ATP binding"/>
    <property type="evidence" value="ECO:0007669"/>
    <property type="project" value="UniProtKB-KW"/>
</dbReference>
<dbReference type="OrthoDB" id="63267at2759"/>
<dbReference type="SUPFAM" id="SSF56112">
    <property type="entry name" value="Protein kinase-like (PK-like)"/>
    <property type="match status" value="1"/>
</dbReference>
<name>A0A653CYJ6_CALMS</name>
<feature type="domain" description="Protein kinase" evidence="7">
    <location>
        <begin position="1"/>
        <end position="245"/>
    </location>
</feature>
<proteinExistence type="inferred from homology"/>
<comment type="similarity">
    <text evidence="1">Belongs to the protein kinase superfamily. CAMK Ser/Thr protein kinase family.</text>
</comment>
<evidence type="ECO:0000256" key="2">
    <source>
        <dbReference type="ARBA" id="ARBA00022527"/>
    </source>
</evidence>
<dbReference type="PANTHER" id="PTHR24349">
    <property type="entry name" value="SERINE/THREONINE-PROTEIN KINASE"/>
    <property type="match status" value="1"/>
</dbReference>
<evidence type="ECO:0000256" key="5">
    <source>
        <dbReference type="ARBA" id="ARBA00022777"/>
    </source>
</evidence>
<evidence type="ECO:0000313" key="9">
    <source>
        <dbReference type="Proteomes" id="UP000410492"/>
    </source>
</evidence>
<evidence type="ECO:0000256" key="6">
    <source>
        <dbReference type="ARBA" id="ARBA00022840"/>
    </source>
</evidence>
<dbReference type="SMART" id="SM00220">
    <property type="entry name" value="S_TKc"/>
    <property type="match status" value="1"/>
</dbReference>
<evidence type="ECO:0000256" key="3">
    <source>
        <dbReference type="ARBA" id="ARBA00022679"/>
    </source>
</evidence>
<reference evidence="8 9" key="1">
    <citation type="submission" date="2019-01" db="EMBL/GenBank/DDBJ databases">
        <authorList>
            <person name="Sayadi A."/>
        </authorList>
    </citation>
    <scope>NUCLEOTIDE SEQUENCE [LARGE SCALE GENOMIC DNA]</scope>
</reference>
<keyword evidence="2" id="KW-0723">Serine/threonine-protein kinase</keyword>
<gene>
    <name evidence="8" type="ORF">CALMAC_LOCUS12813</name>
</gene>
<dbReference type="AlphaFoldDB" id="A0A653CYJ6"/>
<dbReference type="Pfam" id="PF00069">
    <property type="entry name" value="Pkinase"/>
    <property type="match status" value="1"/>
</dbReference>
<keyword evidence="6" id="KW-0067">ATP-binding</keyword>
<dbReference type="PROSITE" id="PS00108">
    <property type="entry name" value="PROTEIN_KINASE_ST"/>
    <property type="match status" value="1"/>
</dbReference>
<accession>A0A653CYJ6</accession>
<dbReference type="EMBL" id="CAACVG010009301">
    <property type="protein sequence ID" value="VEN52803.1"/>
    <property type="molecule type" value="Genomic_DNA"/>
</dbReference>
<keyword evidence="4" id="KW-0547">Nucleotide-binding</keyword>
<evidence type="ECO:0000313" key="8">
    <source>
        <dbReference type="EMBL" id="VEN52803.1"/>
    </source>
</evidence>
<dbReference type="Gene3D" id="1.10.510.10">
    <property type="entry name" value="Transferase(Phosphotransferase) domain 1"/>
    <property type="match status" value="2"/>
</dbReference>
<evidence type="ECO:0000256" key="1">
    <source>
        <dbReference type="ARBA" id="ARBA00006692"/>
    </source>
</evidence>
<keyword evidence="9" id="KW-1185">Reference proteome</keyword>
<organism evidence="8 9">
    <name type="scientific">Callosobruchus maculatus</name>
    <name type="common">Southern cowpea weevil</name>
    <name type="synonym">Pulse bruchid</name>
    <dbReference type="NCBI Taxonomy" id="64391"/>
    <lineage>
        <taxon>Eukaryota</taxon>
        <taxon>Metazoa</taxon>
        <taxon>Ecdysozoa</taxon>
        <taxon>Arthropoda</taxon>
        <taxon>Hexapoda</taxon>
        <taxon>Insecta</taxon>
        <taxon>Pterygota</taxon>
        <taxon>Neoptera</taxon>
        <taxon>Endopterygota</taxon>
        <taxon>Coleoptera</taxon>
        <taxon>Polyphaga</taxon>
        <taxon>Cucujiformia</taxon>
        <taxon>Chrysomeloidea</taxon>
        <taxon>Chrysomelidae</taxon>
        <taxon>Bruchinae</taxon>
        <taxon>Bruchini</taxon>
        <taxon>Callosobruchus</taxon>
    </lineage>
</organism>
<dbReference type="Proteomes" id="UP000410492">
    <property type="component" value="Unassembled WGS sequence"/>
</dbReference>
<protein>
    <recommendedName>
        <fullName evidence="7">Protein kinase domain-containing protein</fullName>
    </recommendedName>
</protein>
<dbReference type="InterPro" id="IPR011009">
    <property type="entry name" value="Kinase-like_dom_sf"/>
</dbReference>
<sequence>MAGPNDEALNEVIDKSLCDCREEVEILMRYGKHPGIVSLKTVYEESNKVYLVLQLLKGGDLLEYMTKRSMTECEAAAIIKTLATTLAYLHENGVVHRDLKPANILFASEDRTADSVTICDMGFAKQGGRLPEVSTEAKLLVTDMLHISPQRRPTAAQLTKHPWVTSRSAVYVQQQARTPLGAVARTPPAIGEDNLKEMVAATFRAIATSPQVAHLGPVAMSELARRRFRDKALNRVQEEGRNKEF</sequence>
<keyword evidence="5" id="KW-0418">Kinase</keyword>
<dbReference type="InterPro" id="IPR000719">
    <property type="entry name" value="Prot_kinase_dom"/>
</dbReference>